<dbReference type="Pfam" id="PF24100">
    <property type="entry name" value="DUF7381"/>
    <property type="match status" value="1"/>
</dbReference>
<keyword evidence="1" id="KW-0732">Signal</keyword>
<reference evidence="3" key="1">
    <citation type="submission" date="2014-07" db="EMBL/GenBank/DDBJ databases">
        <authorList>
            <person name="Martin A.A"/>
            <person name="De Silva N."/>
        </authorList>
    </citation>
    <scope>NUCLEOTIDE SEQUENCE</scope>
</reference>
<evidence type="ECO:0000313" key="4">
    <source>
        <dbReference type="WBParaSite" id="SVE_0885600.1"/>
    </source>
</evidence>
<accession>A0A0K0FIY4</accession>
<sequence length="342" mass="40250">MHTFLIIYALSILFIYLVEAQELAVPYTTFYKAGPKKCYLYRSEVYFSGYQLTLEVIKDHTGIDPTRLLLIKVSSLDSVPDILLERQKYTKVVNSGKLAVILKYLIVELYNKKKTKYMCNGKIFSKLKEAEIYSLKLLKNDIQYQQTEIRVPLYPPMIHDVLGNIQINFEKFWRNLWGNCDYYCYSRNDFGVMKEKFVTELNYYRFQHKSCRLKLSTRLSSVADNYLKIIVKDIRKVNPKRLENVGKANLYTAPLIVNKWYGEYKDYNFNSNIGSRSTRHFSAIVWKNVSKVGIGIIRYRDHIYANLLFDQITNVPNLYRQNVAKPVCLKFNNNRLLTFGNN</sequence>
<proteinExistence type="predicted"/>
<reference evidence="4" key="2">
    <citation type="submission" date="2015-08" db="UniProtKB">
        <authorList>
            <consortium name="WormBaseParasite"/>
        </authorList>
    </citation>
    <scope>IDENTIFICATION</scope>
</reference>
<protein>
    <submittedName>
        <fullName evidence="4">SCP domain-containing protein</fullName>
    </submittedName>
</protein>
<dbReference type="InterPro" id="IPR014044">
    <property type="entry name" value="CAP_dom"/>
</dbReference>
<dbReference type="AlphaFoldDB" id="A0A0K0FIY4"/>
<feature type="domain" description="SCP" evidence="2">
    <location>
        <begin position="192"/>
        <end position="317"/>
    </location>
</feature>
<name>A0A0K0FIY4_STRVS</name>
<dbReference type="Pfam" id="PF00188">
    <property type="entry name" value="CAP"/>
    <property type="match status" value="1"/>
</dbReference>
<organism evidence="3 4">
    <name type="scientific">Strongyloides venezuelensis</name>
    <name type="common">Threadworm</name>
    <dbReference type="NCBI Taxonomy" id="75913"/>
    <lineage>
        <taxon>Eukaryota</taxon>
        <taxon>Metazoa</taxon>
        <taxon>Ecdysozoa</taxon>
        <taxon>Nematoda</taxon>
        <taxon>Chromadorea</taxon>
        <taxon>Rhabditida</taxon>
        <taxon>Tylenchina</taxon>
        <taxon>Panagrolaimomorpha</taxon>
        <taxon>Strongyloidoidea</taxon>
        <taxon>Strongyloididae</taxon>
        <taxon>Strongyloides</taxon>
    </lineage>
</organism>
<dbReference type="SMART" id="SM00198">
    <property type="entry name" value="SCP"/>
    <property type="match status" value="1"/>
</dbReference>
<feature type="chain" id="PRO_5005329731" evidence="1">
    <location>
        <begin position="21"/>
        <end position="342"/>
    </location>
</feature>
<dbReference type="InterPro" id="IPR001283">
    <property type="entry name" value="CRISP-related"/>
</dbReference>
<keyword evidence="3" id="KW-1185">Reference proteome</keyword>
<dbReference type="SUPFAM" id="SSF55797">
    <property type="entry name" value="PR-1-like"/>
    <property type="match status" value="1"/>
</dbReference>
<feature type="signal peptide" evidence="1">
    <location>
        <begin position="1"/>
        <end position="20"/>
    </location>
</feature>
<dbReference type="WBParaSite" id="SVE_0885600.1">
    <property type="protein sequence ID" value="SVE_0885600.1"/>
    <property type="gene ID" value="SVE_0885600"/>
</dbReference>
<evidence type="ECO:0000313" key="3">
    <source>
        <dbReference type="Proteomes" id="UP000035680"/>
    </source>
</evidence>
<dbReference type="Gene3D" id="3.40.33.10">
    <property type="entry name" value="CAP"/>
    <property type="match status" value="1"/>
</dbReference>
<dbReference type="Proteomes" id="UP000035680">
    <property type="component" value="Unassembled WGS sequence"/>
</dbReference>
<dbReference type="PANTHER" id="PTHR10334">
    <property type="entry name" value="CYSTEINE-RICH SECRETORY PROTEIN-RELATED"/>
    <property type="match status" value="1"/>
</dbReference>
<dbReference type="InterPro" id="IPR055805">
    <property type="entry name" value="DUF7381"/>
</dbReference>
<dbReference type="InterPro" id="IPR035940">
    <property type="entry name" value="CAP_sf"/>
</dbReference>
<evidence type="ECO:0000256" key="1">
    <source>
        <dbReference type="SAM" id="SignalP"/>
    </source>
</evidence>
<evidence type="ECO:0000259" key="2">
    <source>
        <dbReference type="SMART" id="SM00198"/>
    </source>
</evidence>